<proteinExistence type="predicted"/>
<sequence>MVVIVSLPFFPVLACGFPHLDQTWQSDPAMPGGGAFRLVITRFFPEFSGTESTSRGEDIL</sequence>
<comment type="caution">
    <text evidence="1">The sequence shown here is derived from an EMBL/GenBank/DDBJ whole genome shotgun (WGS) entry which is preliminary data.</text>
</comment>
<evidence type="ECO:0000313" key="2">
    <source>
        <dbReference type="Proteomes" id="UP000237350"/>
    </source>
</evidence>
<organism evidence="1 2">
    <name type="scientific">Alkalispirochaeta sphaeroplastigenens</name>
    <dbReference type="NCBI Taxonomy" id="1187066"/>
    <lineage>
        <taxon>Bacteria</taxon>
        <taxon>Pseudomonadati</taxon>
        <taxon>Spirochaetota</taxon>
        <taxon>Spirochaetia</taxon>
        <taxon>Spirochaetales</taxon>
        <taxon>Spirochaetaceae</taxon>
        <taxon>Alkalispirochaeta</taxon>
    </lineage>
</organism>
<reference evidence="2" key="1">
    <citation type="submission" date="2015-12" db="EMBL/GenBank/DDBJ databases">
        <authorList>
            <person name="Lodha T.D."/>
            <person name="Chintalapati S."/>
            <person name="Chintalapati V.R."/>
            <person name="Sravanthi T."/>
        </authorList>
    </citation>
    <scope>NUCLEOTIDE SEQUENCE [LARGE SCALE GENOMIC DNA]</scope>
    <source>
        <strain evidence="2">JC133</strain>
    </source>
</reference>
<accession>A0A2S4JNB3</accession>
<evidence type="ECO:0000313" key="1">
    <source>
        <dbReference type="EMBL" id="POR01018.1"/>
    </source>
</evidence>
<name>A0A2S4JNB3_9SPIO</name>
<dbReference type="EMBL" id="LPWH01000070">
    <property type="protein sequence ID" value="POR01018.1"/>
    <property type="molecule type" value="Genomic_DNA"/>
</dbReference>
<protein>
    <submittedName>
        <fullName evidence="1">Uncharacterized protein</fullName>
    </submittedName>
</protein>
<keyword evidence="2" id="KW-1185">Reference proteome</keyword>
<dbReference type="Proteomes" id="UP000237350">
    <property type="component" value="Unassembled WGS sequence"/>
</dbReference>
<dbReference type="AlphaFoldDB" id="A0A2S4JNB3"/>
<gene>
    <name evidence="1" type="ORF">AU468_09130</name>
</gene>